<accession>A0A5Q3QGY6</accession>
<dbReference type="GO" id="GO:0030198">
    <property type="term" value="P:extracellular matrix organization"/>
    <property type="evidence" value="ECO:0007669"/>
    <property type="project" value="TreeGrafter"/>
</dbReference>
<dbReference type="Proteomes" id="UP000371041">
    <property type="component" value="Chromosome"/>
</dbReference>
<dbReference type="GO" id="GO:0005615">
    <property type="term" value="C:extracellular space"/>
    <property type="evidence" value="ECO:0007669"/>
    <property type="project" value="TreeGrafter"/>
</dbReference>
<dbReference type="PROSITE" id="PS51257">
    <property type="entry name" value="PROKAR_LIPOPROTEIN"/>
    <property type="match status" value="1"/>
</dbReference>
<keyword evidence="5" id="KW-1185">Reference proteome</keyword>
<organism evidence="4 5">
    <name type="scientific">Allosaccharopolyspora coralli</name>
    <dbReference type="NCBI Taxonomy" id="2665642"/>
    <lineage>
        <taxon>Bacteria</taxon>
        <taxon>Bacillati</taxon>
        <taxon>Actinomycetota</taxon>
        <taxon>Actinomycetes</taxon>
        <taxon>Pseudonocardiales</taxon>
        <taxon>Pseudonocardiaceae</taxon>
        <taxon>Allosaccharopolyspora</taxon>
    </lineage>
</organism>
<dbReference type="PROSITE" id="PS50213">
    <property type="entry name" value="FAS1"/>
    <property type="match status" value="1"/>
</dbReference>
<evidence type="ECO:0000256" key="1">
    <source>
        <dbReference type="SAM" id="MobiDB-lite"/>
    </source>
</evidence>
<evidence type="ECO:0000256" key="2">
    <source>
        <dbReference type="SAM" id="SignalP"/>
    </source>
</evidence>
<dbReference type="SMART" id="SM00554">
    <property type="entry name" value="FAS1"/>
    <property type="match status" value="1"/>
</dbReference>
<name>A0A5Q3QGY6_9PSEU</name>
<dbReference type="Gene3D" id="2.30.180.10">
    <property type="entry name" value="FAS1 domain"/>
    <property type="match status" value="1"/>
</dbReference>
<dbReference type="InterPro" id="IPR036378">
    <property type="entry name" value="FAS1_dom_sf"/>
</dbReference>
<dbReference type="GO" id="GO:0031012">
    <property type="term" value="C:extracellular matrix"/>
    <property type="evidence" value="ECO:0007669"/>
    <property type="project" value="TreeGrafter"/>
</dbReference>
<dbReference type="SUPFAM" id="SSF82153">
    <property type="entry name" value="FAS1 domain"/>
    <property type="match status" value="1"/>
</dbReference>
<dbReference type="PANTHER" id="PTHR10900:SF77">
    <property type="entry name" value="FI19380P1"/>
    <property type="match status" value="1"/>
</dbReference>
<evidence type="ECO:0000313" key="5">
    <source>
        <dbReference type="Proteomes" id="UP000371041"/>
    </source>
</evidence>
<feature type="region of interest" description="Disordered" evidence="1">
    <location>
        <begin position="31"/>
        <end position="97"/>
    </location>
</feature>
<proteinExistence type="predicted"/>
<dbReference type="GO" id="GO:0007155">
    <property type="term" value="P:cell adhesion"/>
    <property type="evidence" value="ECO:0007669"/>
    <property type="project" value="TreeGrafter"/>
</dbReference>
<evidence type="ECO:0000313" key="4">
    <source>
        <dbReference type="EMBL" id="QGK70077.1"/>
    </source>
</evidence>
<dbReference type="KEGG" id="sace:GIY23_11570"/>
<dbReference type="RefSeq" id="WP_154076660.1">
    <property type="nucleotide sequence ID" value="NZ_CP045929.1"/>
</dbReference>
<feature type="chain" id="PRO_5038556026" evidence="2">
    <location>
        <begin position="28"/>
        <end position="233"/>
    </location>
</feature>
<gene>
    <name evidence="4" type="ORF">GIY23_11570</name>
</gene>
<dbReference type="FunFam" id="2.30.180.10:FF:000032">
    <property type="entry name" value="Fasciclin domain-containing protein, putative"/>
    <property type="match status" value="1"/>
</dbReference>
<feature type="domain" description="FAS1" evidence="3">
    <location>
        <begin position="95"/>
        <end position="229"/>
    </location>
</feature>
<dbReference type="PANTHER" id="PTHR10900">
    <property type="entry name" value="PERIOSTIN-RELATED"/>
    <property type="match status" value="1"/>
</dbReference>
<evidence type="ECO:0000259" key="3">
    <source>
        <dbReference type="PROSITE" id="PS50213"/>
    </source>
</evidence>
<dbReference type="Pfam" id="PF02469">
    <property type="entry name" value="Fasciclin"/>
    <property type="match status" value="1"/>
</dbReference>
<sequence length="233" mass="23850">MRTYRRRVTAIASAATLGLLLSACGGAQEDAAPAQEDAAAQEQAPASEQQNEQQAPPEQGDMAPGGGVTTAEDVYGPGCAQVPTDGEGSVQGMIDDPVGTAAGNNPLLTKLTAAVGAAGLGDTLNQTDAEYTVFAPADPAFDELPPEQLDALLNDPAQQQQLSDVLTYHVVPKRMTAEEVAQAGSLETVQGGQLMAEGEGEAMTVNGANVLCGNVPTANATVFVIDQVLMPEM</sequence>
<feature type="compositionally biased region" description="Low complexity" evidence="1">
    <location>
        <begin position="31"/>
        <end position="59"/>
    </location>
</feature>
<protein>
    <submittedName>
        <fullName evidence="4">Fasciclin domain-containing protein</fullName>
    </submittedName>
</protein>
<reference evidence="5" key="1">
    <citation type="submission" date="2019-11" db="EMBL/GenBank/DDBJ databases">
        <title>The complete genome sequence of Saccharopolyspora sp. E2A.</title>
        <authorList>
            <person name="Zhang G."/>
        </authorList>
    </citation>
    <scope>NUCLEOTIDE SEQUENCE [LARGE SCALE GENOMIC DNA]</scope>
    <source>
        <strain evidence="5">E2A</strain>
    </source>
</reference>
<dbReference type="EMBL" id="CP045929">
    <property type="protein sequence ID" value="QGK70077.1"/>
    <property type="molecule type" value="Genomic_DNA"/>
</dbReference>
<dbReference type="GO" id="GO:0050839">
    <property type="term" value="F:cell adhesion molecule binding"/>
    <property type="evidence" value="ECO:0007669"/>
    <property type="project" value="TreeGrafter"/>
</dbReference>
<dbReference type="InterPro" id="IPR000782">
    <property type="entry name" value="FAS1_domain"/>
</dbReference>
<keyword evidence="2" id="KW-0732">Signal</keyword>
<dbReference type="AlphaFoldDB" id="A0A5Q3QGY6"/>
<feature type="signal peptide" evidence="2">
    <location>
        <begin position="1"/>
        <end position="27"/>
    </location>
</feature>
<dbReference type="InterPro" id="IPR050904">
    <property type="entry name" value="Adhesion/Biosynth-related"/>
</dbReference>